<feature type="non-terminal residue" evidence="2">
    <location>
        <position position="346"/>
    </location>
</feature>
<keyword evidence="3" id="KW-1185">Reference proteome</keyword>
<evidence type="ECO:0000256" key="1">
    <source>
        <dbReference type="SAM" id="SignalP"/>
    </source>
</evidence>
<keyword evidence="1" id="KW-0732">Signal</keyword>
<dbReference type="AlphaFoldDB" id="A0A087U6W9"/>
<protein>
    <submittedName>
        <fullName evidence="2">Uncharacterized protein</fullName>
    </submittedName>
</protein>
<dbReference type="Proteomes" id="UP000054359">
    <property type="component" value="Unassembled WGS sequence"/>
</dbReference>
<dbReference type="OMA" id="WKITIMD"/>
<feature type="chain" id="PRO_5001830247" evidence="1">
    <location>
        <begin position="20"/>
        <end position="346"/>
    </location>
</feature>
<gene>
    <name evidence="2" type="ORF">X975_22127</name>
</gene>
<feature type="signal peptide" evidence="1">
    <location>
        <begin position="1"/>
        <end position="19"/>
    </location>
</feature>
<accession>A0A087U6W9</accession>
<evidence type="ECO:0000313" key="2">
    <source>
        <dbReference type="EMBL" id="KFM73108.1"/>
    </source>
</evidence>
<evidence type="ECO:0000313" key="3">
    <source>
        <dbReference type="Proteomes" id="UP000054359"/>
    </source>
</evidence>
<dbReference type="OrthoDB" id="6428881at2759"/>
<reference evidence="2 3" key="1">
    <citation type="submission" date="2013-11" db="EMBL/GenBank/DDBJ databases">
        <title>Genome sequencing of Stegodyphus mimosarum.</title>
        <authorList>
            <person name="Bechsgaard J."/>
        </authorList>
    </citation>
    <scope>NUCLEOTIDE SEQUENCE [LARGE SCALE GENOMIC DNA]</scope>
</reference>
<organism evidence="2 3">
    <name type="scientific">Stegodyphus mimosarum</name>
    <name type="common">African social velvet spider</name>
    <dbReference type="NCBI Taxonomy" id="407821"/>
    <lineage>
        <taxon>Eukaryota</taxon>
        <taxon>Metazoa</taxon>
        <taxon>Ecdysozoa</taxon>
        <taxon>Arthropoda</taxon>
        <taxon>Chelicerata</taxon>
        <taxon>Arachnida</taxon>
        <taxon>Araneae</taxon>
        <taxon>Araneomorphae</taxon>
        <taxon>Entelegynae</taxon>
        <taxon>Eresoidea</taxon>
        <taxon>Eresidae</taxon>
        <taxon>Stegodyphus</taxon>
    </lineage>
</organism>
<name>A0A087U6W9_STEMI</name>
<dbReference type="EMBL" id="KK118493">
    <property type="protein sequence ID" value="KFM73108.1"/>
    <property type="molecule type" value="Genomic_DNA"/>
</dbReference>
<sequence>MFSSIVAFILFVGAHSSFSNYPSLNGINHHTRSENSLDAMELSSRKTQQSNEVVNCDIEAIFNAVRLNELQLLIEAVAERTHISPFAVLRMLQKRINSNEEIEENIINVIEEASLENLFNHPLKDIPPPIKLSPVSNEVPYALPPNVHLNTDIKDEKNMVIVPVTSSMSNSVLHRMPPPMRTDIKSGNEAPTILNNIVSPAGKNRNMLPAVFPILSAIKSNHLKPPLGATVRFNSGDPRHAIDRDITVTVSPLMTLIEALRQAEIKYQTALGLNPDSDVIKFAHSSRTDCYMVNSIDDVVRSDASGWKVKIVDRNGQVVYDNFCVPSGKDALVKPGTVISLSYVPL</sequence>
<proteinExistence type="predicted"/>